<dbReference type="Proteomes" id="UP001341840">
    <property type="component" value="Unassembled WGS sequence"/>
</dbReference>
<comment type="caution">
    <text evidence="3">The sequence shown here is derived from an EMBL/GenBank/DDBJ whole genome shotgun (WGS) entry which is preliminary data.</text>
</comment>
<evidence type="ECO:0000256" key="2">
    <source>
        <dbReference type="SAM" id="SignalP"/>
    </source>
</evidence>
<accession>A0ABU6WPR3</accession>
<evidence type="ECO:0000313" key="3">
    <source>
        <dbReference type="EMBL" id="MED6187317.1"/>
    </source>
</evidence>
<protein>
    <submittedName>
        <fullName evidence="3">Uncharacterized protein</fullName>
    </submittedName>
</protein>
<gene>
    <name evidence="3" type="ORF">PIB30_075273</name>
</gene>
<reference evidence="3 4" key="1">
    <citation type="journal article" date="2023" name="Plants (Basel)">
        <title>Bridging the Gap: Combining Genomics and Transcriptomics Approaches to Understand Stylosanthes scabra, an Orphan Legume from the Brazilian Caatinga.</title>
        <authorList>
            <person name="Ferreira-Neto J.R.C."/>
            <person name="da Silva M.D."/>
            <person name="Binneck E."/>
            <person name="de Melo N.F."/>
            <person name="da Silva R.H."/>
            <person name="de Melo A.L.T.M."/>
            <person name="Pandolfi V."/>
            <person name="Bustamante F.O."/>
            <person name="Brasileiro-Vidal A.C."/>
            <person name="Benko-Iseppon A.M."/>
        </authorList>
    </citation>
    <scope>NUCLEOTIDE SEQUENCE [LARGE SCALE GENOMIC DNA]</scope>
    <source>
        <tissue evidence="3">Leaves</tissue>
    </source>
</reference>
<keyword evidence="1" id="KW-0472">Membrane</keyword>
<evidence type="ECO:0000256" key="1">
    <source>
        <dbReference type="SAM" id="Phobius"/>
    </source>
</evidence>
<keyword evidence="4" id="KW-1185">Reference proteome</keyword>
<evidence type="ECO:0000313" key="4">
    <source>
        <dbReference type="Proteomes" id="UP001341840"/>
    </source>
</evidence>
<name>A0ABU6WPR3_9FABA</name>
<feature type="signal peptide" evidence="2">
    <location>
        <begin position="1"/>
        <end position="27"/>
    </location>
</feature>
<sequence length="106" mass="11709">MAKTQGAVKAWVLLSLCVCTRFVGVVSKSGGWVRIELQVCTHLGWWVSTHHSSNAYAQVTELASKLFFMISSFLLPFLATSVLTLAYFNLQRLNKQIKASSGTGNR</sequence>
<keyword evidence="1" id="KW-1133">Transmembrane helix</keyword>
<dbReference type="EMBL" id="JASCZI010182198">
    <property type="protein sequence ID" value="MED6187317.1"/>
    <property type="molecule type" value="Genomic_DNA"/>
</dbReference>
<keyword evidence="1" id="KW-0812">Transmembrane</keyword>
<feature type="chain" id="PRO_5047299046" evidence="2">
    <location>
        <begin position="28"/>
        <end position="106"/>
    </location>
</feature>
<organism evidence="3 4">
    <name type="scientific">Stylosanthes scabra</name>
    <dbReference type="NCBI Taxonomy" id="79078"/>
    <lineage>
        <taxon>Eukaryota</taxon>
        <taxon>Viridiplantae</taxon>
        <taxon>Streptophyta</taxon>
        <taxon>Embryophyta</taxon>
        <taxon>Tracheophyta</taxon>
        <taxon>Spermatophyta</taxon>
        <taxon>Magnoliopsida</taxon>
        <taxon>eudicotyledons</taxon>
        <taxon>Gunneridae</taxon>
        <taxon>Pentapetalae</taxon>
        <taxon>rosids</taxon>
        <taxon>fabids</taxon>
        <taxon>Fabales</taxon>
        <taxon>Fabaceae</taxon>
        <taxon>Papilionoideae</taxon>
        <taxon>50 kb inversion clade</taxon>
        <taxon>dalbergioids sensu lato</taxon>
        <taxon>Dalbergieae</taxon>
        <taxon>Pterocarpus clade</taxon>
        <taxon>Stylosanthes</taxon>
    </lineage>
</organism>
<feature type="transmembrane region" description="Helical" evidence="1">
    <location>
        <begin position="66"/>
        <end position="88"/>
    </location>
</feature>
<proteinExistence type="predicted"/>
<keyword evidence="2" id="KW-0732">Signal</keyword>